<dbReference type="RefSeq" id="WP_390308084.1">
    <property type="nucleotide sequence ID" value="NZ_JBHRRZ010000040.1"/>
</dbReference>
<dbReference type="InterPro" id="IPR025669">
    <property type="entry name" value="AAA_dom"/>
</dbReference>
<organism evidence="5 6">
    <name type="scientific">Virgibacillus sediminis</name>
    <dbReference type="NCBI Taxonomy" id="202260"/>
    <lineage>
        <taxon>Bacteria</taxon>
        <taxon>Bacillati</taxon>
        <taxon>Bacillota</taxon>
        <taxon>Bacilli</taxon>
        <taxon>Bacillales</taxon>
        <taxon>Bacillaceae</taxon>
        <taxon>Virgibacillus</taxon>
    </lineage>
</organism>
<evidence type="ECO:0000256" key="1">
    <source>
        <dbReference type="ARBA" id="ARBA00022741"/>
    </source>
</evidence>
<keyword evidence="2" id="KW-0067">ATP-binding</keyword>
<reference evidence="6" key="1">
    <citation type="journal article" date="2019" name="Int. J. Syst. Evol. Microbiol.">
        <title>The Global Catalogue of Microorganisms (GCM) 10K type strain sequencing project: providing services to taxonomists for standard genome sequencing and annotation.</title>
        <authorList>
            <consortium name="The Broad Institute Genomics Platform"/>
            <consortium name="The Broad Institute Genome Sequencing Center for Infectious Disease"/>
            <person name="Wu L."/>
            <person name="Ma J."/>
        </authorList>
    </citation>
    <scope>NUCLEOTIDE SEQUENCE [LARGE SCALE GENOMIC DNA]</scope>
    <source>
        <strain evidence="6">KCTC 13193</strain>
    </source>
</reference>
<evidence type="ECO:0000313" key="6">
    <source>
        <dbReference type="Proteomes" id="UP001595387"/>
    </source>
</evidence>
<gene>
    <name evidence="5" type="ORF">ACFODW_17350</name>
</gene>
<name>A0ABV7AAW4_9BACI</name>
<dbReference type="PANTHER" id="PTHR43384:SF4">
    <property type="entry name" value="CELLULOSE BIOSYNTHESIS PROTEIN BCSQ-RELATED"/>
    <property type="match status" value="1"/>
</dbReference>
<dbReference type="EMBL" id="JBHRRZ010000040">
    <property type="protein sequence ID" value="MFC2950091.1"/>
    <property type="molecule type" value="Genomic_DNA"/>
</dbReference>
<keyword evidence="6" id="KW-1185">Reference proteome</keyword>
<dbReference type="SUPFAM" id="SSF52540">
    <property type="entry name" value="P-loop containing nucleoside triphosphate hydrolases"/>
    <property type="match status" value="1"/>
</dbReference>
<keyword evidence="1" id="KW-0547">Nucleotide-binding</keyword>
<sequence>MRHDQAHKLRRQLNHSSSSSHARTISVISGKGGVGKSNTALNFSLELIRHGKKVLLFDLDIGMGNIDILMGMHSRNTIADMFQRRLSIKEIIETGVNGLSYIAGGSGIAELIEMGEVERDYFFQQFSELLPEYDFFIFDMSAGITRDSMFFILASDECLVITTPEPTSITDGYSVVKHIIKNRPGMPINLIMNRAPSQKEGEQSMERFKQAVSRFLAIEIKPLGILPDDPTVSKAVSRQIPYTLFGDRAAVSRAMRELAANYLENSGRLNSIGGNNRFLFKLKQLMTER</sequence>
<dbReference type="Gene3D" id="3.40.50.300">
    <property type="entry name" value="P-loop containing nucleotide triphosphate hydrolases"/>
    <property type="match status" value="1"/>
</dbReference>
<proteinExistence type="predicted"/>
<feature type="domain" description="AAA" evidence="4">
    <location>
        <begin position="23"/>
        <end position="179"/>
    </location>
</feature>
<feature type="region of interest" description="Disordered" evidence="3">
    <location>
        <begin position="1"/>
        <end position="22"/>
    </location>
</feature>
<dbReference type="InterPro" id="IPR033875">
    <property type="entry name" value="FlhG"/>
</dbReference>
<dbReference type="InterPro" id="IPR050625">
    <property type="entry name" value="ParA/MinD_ATPase"/>
</dbReference>
<protein>
    <submittedName>
        <fullName evidence="5">MinD/ParA family protein</fullName>
    </submittedName>
</protein>
<dbReference type="InterPro" id="IPR025501">
    <property type="entry name" value="MinD_FleN"/>
</dbReference>
<dbReference type="PIRSF" id="PIRSF003092">
    <property type="entry name" value="MinD"/>
    <property type="match status" value="1"/>
</dbReference>
<evidence type="ECO:0000313" key="5">
    <source>
        <dbReference type="EMBL" id="MFC2950091.1"/>
    </source>
</evidence>
<accession>A0ABV7AAW4</accession>
<dbReference type="CDD" id="cd02038">
    <property type="entry name" value="FlhG-like"/>
    <property type="match status" value="1"/>
</dbReference>
<dbReference type="Proteomes" id="UP001595387">
    <property type="component" value="Unassembled WGS sequence"/>
</dbReference>
<comment type="caution">
    <text evidence="5">The sequence shown here is derived from an EMBL/GenBank/DDBJ whole genome shotgun (WGS) entry which is preliminary data.</text>
</comment>
<dbReference type="InterPro" id="IPR027417">
    <property type="entry name" value="P-loop_NTPase"/>
</dbReference>
<evidence type="ECO:0000256" key="3">
    <source>
        <dbReference type="SAM" id="MobiDB-lite"/>
    </source>
</evidence>
<evidence type="ECO:0000256" key="2">
    <source>
        <dbReference type="ARBA" id="ARBA00022840"/>
    </source>
</evidence>
<dbReference type="PANTHER" id="PTHR43384">
    <property type="entry name" value="SEPTUM SITE-DETERMINING PROTEIN MIND HOMOLOG, CHLOROPLASTIC-RELATED"/>
    <property type="match status" value="1"/>
</dbReference>
<dbReference type="Pfam" id="PF13614">
    <property type="entry name" value="AAA_31"/>
    <property type="match status" value="1"/>
</dbReference>
<evidence type="ECO:0000259" key="4">
    <source>
        <dbReference type="Pfam" id="PF13614"/>
    </source>
</evidence>